<dbReference type="AlphaFoldDB" id="C0EGF3"/>
<proteinExistence type="predicted"/>
<name>C0EGF3_9FIRM</name>
<reference evidence="1 2" key="2">
    <citation type="submission" date="2009-02" db="EMBL/GenBank/DDBJ databases">
        <title>Draft genome sequence of Clostridium methylpentosum (DSM 5476).</title>
        <authorList>
            <person name="Sudarsanam P."/>
            <person name="Ley R."/>
            <person name="Guruge J."/>
            <person name="Turnbaugh P.J."/>
            <person name="Mahowald M."/>
            <person name="Liep D."/>
            <person name="Gordon J."/>
        </authorList>
    </citation>
    <scope>NUCLEOTIDE SEQUENCE [LARGE SCALE GENOMIC DNA]</scope>
    <source>
        <strain evidence="1 2">DSM 5476</strain>
    </source>
</reference>
<comment type="caution">
    <text evidence="1">The sequence shown here is derived from an EMBL/GenBank/DDBJ whole genome shotgun (WGS) entry which is preliminary data.</text>
</comment>
<accession>C0EGF3</accession>
<keyword evidence="2" id="KW-1185">Reference proteome</keyword>
<gene>
    <name evidence="1" type="ORF">CLOSTMETH_02946</name>
</gene>
<dbReference type="EMBL" id="ACEC01000102">
    <property type="protein sequence ID" value="EEG29429.1"/>
    <property type="molecule type" value="Genomic_DNA"/>
</dbReference>
<dbReference type="HOGENOM" id="CLU_3268128_0_0_9"/>
<evidence type="ECO:0000313" key="1">
    <source>
        <dbReference type="EMBL" id="EEG29429.1"/>
    </source>
</evidence>
<dbReference type="Proteomes" id="UP000003340">
    <property type="component" value="Unassembled WGS sequence"/>
</dbReference>
<protein>
    <submittedName>
        <fullName evidence="1">Uncharacterized protein</fullName>
    </submittedName>
</protein>
<reference evidence="1 2" key="1">
    <citation type="submission" date="2009-01" db="EMBL/GenBank/DDBJ databases">
        <authorList>
            <person name="Fulton L."/>
            <person name="Clifton S."/>
            <person name="Fulton B."/>
            <person name="Xu J."/>
            <person name="Minx P."/>
            <person name="Pepin K.H."/>
            <person name="Johnson M."/>
            <person name="Bhonagiri V."/>
            <person name="Nash W.E."/>
            <person name="Mardis E.R."/>
            <person name="Wilson R.K."/>
        </authorList>
    </citation>
    <scope>NUCLEOTIDE SEQUENCE [LARGE SCALE GENOMIC DNA]</scope>
    <source>
        <strain evidence="1 2">DSM 5476</strain>
    </source>
</reference>
<evidence type="ECO:0000313" key="2">
    <source>
        <dbReference type="Proteomes" id="UP000003340"/>
    </source>
</evidence>
<sequence>MISNGKTFAPRKARTKHSVCTSFFLVSSPIILKCYNEQTES</sequence>
<organism evidence="1 2">
    <name type="scientific">[Clostridium] methylpentosum DSM 5476</name>
    <dbReference type="NCBI Taxonomy" id="537013"/>
    <lineage>
        <taxon>Bacteria</taxon>
        <taxon>Bacillati</taxon>
        <taxon>Bacillota</taxon>
        <taxon>Clostridia</taxon>
        <taxon>Eubacteriales</taxon>
        <taxon>Oscillospiraceae</taxon>
        <taxon>Oscillospiraceae incertae sedis</taxon>
    </lineage>
</organism>